<dbReference type="RefSeq" id="YP_010763207.1">
    <property type="nucleotide sequence ID" value="NC_073610.1"/>
</dbReference>
<accession>A0A9E6Q6K6</accession>
<organism evidence="1 2">
    <name type="scientific">Pseudomonas phage PhL_UNISO_PA-DSM_ph0034</name>
    <dbReference type="NCBI Taxonomy" id="2812900"/>
    <lineage>
        <taxon>Viruses</taxon>
        <taxon>Duplodnaviria</taxon>
        <taxon>Heunggongvirae</taxon>
        <taxon>Uroviricota</taxon>
        <taxon>Caudoviricetes</taxon>
        <taxon>Vandenendeviridae</taxon>
        <taxon>Skurskavirinae</taxon>
        <taxon>Pakpunavirus</taxon>
        <taxon>Pakpunavirus ph0034</taxon>
    </lineage>
</organism>
<dbReference type="EMBL" id="MW526259">
    <property type="protein sequence ID" value="QYC95167.1"/>
    <property type="molecule type" value="Genomic_DNA"/>
</dbReference>
<evidence type="ECO:0000313" key="1">
    <source>
        <dbReference type="EMBL" id="QYC95167.1"/>
    </source>
</evidence>
<proteinExistence type="predicted"/>
<dbReference type="InterPro" id="IPR058601">
    <property type="entry name" value="Phage_phiTE_015-like"/>
</dbReference>
<dbReference type="Proteomes" id="UP001054841">
    <property type="component" value="Segment"/>
</dbReference>
<dbReference type="KEGG" id="vg:80099926"/>
<dbReference type="GeneID" id="80099926"/>
<sequence>MDCYAPAVLCRIGAYVGSGVHTMNNELREEFNRWWAREEQEELRKSCAKGWAEYIWRSSREALKVELPNPEYFGDYWSGDWAYNVEDTRDALLQSGIEVI</sequence>
<evidence type="ECO:0000313" key="2">
    <source>
        <dbReference type="Proteomes" id="UP001054841"/>
    </source>
</evidence>
<dbReference type="Pfam" id="PF26207">
    <property type="entry name" value="Phage_phiTE_015"/>
    <property type="match status" value="1"/>
</dbReference>
<name>A0A9E6Q6K6_9CAUD</name>
<reference evidence="1 2" key="1">
    <citation type="journal article" date="2022" name="Future Microbiol.">
        <title>Characterization and in vitro testing of newly isolated lytic bacteriophages for the biocontrol of Pseudomonas aeruginosa.</title>
        <authorList>
            <person name="Harada L.K."/>
            <person name="Silva E.C."/>
            <person name="Rossi F.P."/>
            <person name="Cieza B."/>
            <person name="Oliveira T.J."/>
            <person name="Pereira C."/>
            <person name="Tomazetto G."/>
            <person name="Silva B.B."/>
            <person name="Squina F.M."/>
            <person name="Vila M.M."/>
            <person name="Setubal J.C."/>
            <person name="Ha T."/>
            <person name="da Silva A.M."/>
            <person name="Balcao V.M."/>
        </authorList>
    </citation>
    <scope>NUCLEOTIDE SEQUENCE [LARGE SCALE GENOMIC DNA]</scope>
</reference>
<protein>
    <submittedName>
        <fullName evidence="1">Uncharacterized protein</fullName>
    </submittedName>
</protein>
<keyword evidence="2" id="KW-1185">Reference proteome</keyword>